<proteinExistence type="predicted"/>
<evidence type="ECO:0000313" key="2">
    <source>
        <dbReference type="EMBL" id="GIZ03568.1"/>
    </source>
</evidence>
<dbReference type="Proteomes" id="UP001054945">
    <property type="component" value="Unassembled WGS sequence"/>
</dbReference>
<dbReference type="Pfam" id="PF23198">
    <property type="entry name" value="PDE8A_N"/>
    <property type="match status" value="1"/>
</dbReference>
<evidence type="ECO:0000259" key="1">
    <source>
        <dbReference type="Pfam" id="PF23198"/>
    </source>
</evidence>
<name>A0AAV4Y8C0_CAEEX</name>
<evidence type="ECO:0000313" key="3">
    <source>
        <dbReference type="Proteomes" id="UP001054945"/>
    </source>
</evidence>
<comment type="caution">
    <text evidence="2">The sequence shown here is derived from an EMBL/GenBank/DDBJ whole genome shotgun (WGS) entry which is preliminary data.</text>
</comment>
<dbReference type="InterPro" id="IPR057304">
    <property type="entry name" value="PDE8-like_REC_N"/>
</dbReference>
<sequence length="186" mass="21005">MKRKFISSELVLPCGLSKCTALSICDKPRAPIYSLNLNQRKTWAKSIKHFQLGKEEALMKFGSMSLPIPVIRALLVFSKDDAQSDALKWAAEKLSCECTMAYTLDEATESYQNFHPHIVFIDSRQSKTLDYTALCRSMHSIQGSQYSCFVAIVKKKYANKASEKLLGYTVEDLCGKMPKLYAELNL</sequence>
<dbReference type="AlphaFoldDB" id="A0AAV4Y8C0"/>
<feature type="domain" description="PDE8-like REC N-terminal" evidence="1">
    <location>
        <begin position="69"/>
        <end position="163"/>
    </location>
</feature>
<dbReference type="EMBL" id="BPLR01018971">
    <property type="protein sequence ID" value="GIZ03568.1"/>
    <property type="molecule type" value="Genomic_DNA"/>
</dbReference>
<keyword evidence="3" id="KW-1185">Reference proteome</keyword>
<protein>
    <submittedName>
        <fullName evidence="2">3',5'-cyclic-AMP phosphodiesterase</fullName>
    </submittedName>
</protein>
<organism evidence="2 3">
    <name type="scientific">Caerostris extrusa</name>
    <name type="common">Bark spider</name>
    <name type="synonym">Caerostris bankana</name>
    <dbReference type="NCBI Taxonomy" id="172846"/>
    <lineage>
        <taxon>Eukaryota</taxon>
        <taxon>Metazoa</taxon>
        <taxon>Ecdysozoa</taxon>
        <taxon>Arthropoda</taxon>
        <taxon>Chelicerata</taxon>
        <taxon>Arachnida</taxon>
        <taxon>Araneae</taxon>
        <taxon>Araneomorphae</taxon>
        <taxon>Entelegynae</taxon>
        <taxon>Araneoidea</taxon>
        <taxon>Araneidae</taxon>
        <taxon>Caerostris</taxon>
    </lineage>
</organism>
<reference evidence="2 3" key="1">
    <citation type="submission" date="2021-06" db="EMBL/GenBank/DDBJ databases">
        <title>Caerostris extrusa draft genome.</title>
        <authorList>
            <person name="Kono N."/>
            <person name="Arakawa K."/>
        </authorList>
    </citation>
    <scope>NUCLEOTIDE SEQUENCE [LARGE SCALE GENOMIC DNA]</scope>
</reference>
<accession>A0AAV4Y8C0</accession>
<gene>
    <name evidence="2" type="primary">Pde8b_1</name>
    <name evidence="2" type="ORF">CEXT_196181</name>
</gene>